<dbReference type="PANTHER" id="PTHR43156">
    <property type="entry name" value="STAGE II SPORULATION PROTEIN E-RELATED"/>
    <property type="match status" value="1"/>
</dbReference>
<feature type="domain" description="PPM-type phosphatase" evidence="4">
    <location>
        <begin position="144"/>
        <end position="367"/>
    </location>
</feature>
<evidence type="ECO:0000313" key="6">
    <source>
        <dbReference type="Proteomes" id="UP001164963"/>
    </source>
</evidence>
<dbReference type="PANTHER" id="PTHR43156:SF2">
    <property type="entry name" value="STAGE II SPORULATION PROTEIN E"/>
    <property type="match status" value="1"/>
</dbReference>
<dbReference type="InterPro" id="IPR001932">
    <property type="entry name" value="PPM-type_phosphatase-like_dom"/>
</dbReference>
<keyword evidence="3" id="KW-0812">Transmembrane</keyword>
<feature type="transmembrane region" description="Helical" evidence="3">
    <location>
        <begin position="20"/>
        <end position="38"/>
    </location>
</feature>
<name>A0ABY6PU59_9ACTN</name>
<reference evidence="5" key="1">
    <citation type="journal article" date="2022" name="Front. Microbiol.">
        <title>Mirubactin C rescues the lethal effect of cell wall biosynthesis mutations in Bacillus subtilis.</title>
        <authorList>
            <person name="Kepplinger B."/>
            <person name="Wen X."/>
            <person name="Tyler A.R."/>
            <person name="Kim B.Y."/>
            <person name="Brown J."/>
            <person name="Banks P."/>
            <person name="Dashti Y."/>
            <person name="Mackenzie E.S."/>
            <person name="Wills C."/>
            <person name="Kawai Y."/>
            <person name="Waldron K.J."/>
            <person name="Allenby N.E.E."/>
            <person name="Wu L.J."/>
            <person name="Hall M.J."/>
            <person name="Errington J."/>
        </authorList>
    </citation>
    <scope>NUCLEOTIDE SEQUENCE</scope>
    <source>
        <strain evidence="5">MDA8-470</strain>
    </source>
</reference>
<organism evidence="5 6">
    <name type="scientific">Streptomyces drozdowiczii</name>
    <dbReference type="NCBI Taxonomy" id="202862"/>
    <lineage>
        <taxon>Bacteria</taxon>
        <taxon>Bacillati</taxon>
        <taxon>Actinomycetota</taxon>
        <taxon>Actinomycetes</taxon>
        <taxon>Kitasatosporales</taxon>
        <taxon>Streptomycetaceae</taxon>
        <taxon>Streptomyces</taxon>
    </lineage>
</organism>
<feature type="transmembrane region" description="Helical" evidence="3">
    <location>
        <begin position="50"/>
        <end position="76"/>
    </location>
</feature>
<evidence type="ECO:0000256" key="2">
    <source>
        <dbReference type="SAM" id="MobiDB-lite"/>
    </source>
</evidence>
<dbReference type="InterPro" id="IPR052016">
    <property type="entry name" value="Bact_Sigma-Reg"/>
</dbReference>
<dbReference type="Gene3D" id="3.60.40.10">
    <property type="entry name" value="PPM-type phosphatase domain"/>
    <property type="match status" value="1"/>
</dbReference>
<feature type="transmembrane region" description="Helical" evidence="3">
    <location>
        <begin position="88"/>
        <end position="109"/>
    </location>
</feature>
<evidence type="ECO:0000256" key="3">
    <source>
        <dbReference type="SAM" id="Phobius"/>
    </source>
</evidence>
<gene>
    <name evidence="5" type="ORF">NEH16_18505</name>
</gene>
<dbReference type="EMBL" id="CP098740">
    <property type="protein sequence ID" value="UZK55837.1"/>
    <property type="molecule type" value="Genomic_DNA"/>
</dbReference>
<keyword evidence="3" id="KW-0472">Membrane</keyword>
<keyword evidence="6" id="KW-1185">Reference proteome</keyword>
<dbReference type="RefSeq" id="WP_265543761.1">
    <property type="nucleotide sequence ID" value="NZ_CP098740.1"/>
</dbReference>
<keyword evidence="3" id="KW-1133">Transmembrane helix</keyword>
<dbReference type="Pfam" id="PF07228">
    <property type="entry name" value="SpoIIE"/>
    <property type="match status" value="1"/>
</dbReference>
<dbReference type="SUPFAM" id="SSF81606">
    <property type="entry name" value="PP2C-like"/>
    <property type="match status" value="1"/>
</dbReference>
<dbReference type="InterPro" id="IPR036457">
    <property type="entry name" value="PPM-type-like_dom_sf"/>
</dbReference>
<evidence type="ECO:0000313" key="5">
    <source>
        <dbReference type="EMBL" id="UZK55837.1"/>
    </source>
</evidence>
<accession>A0ABY6PU59</accession>
<feature type="region of interest" description="Disordered" evidence="2">
    <location>
        <begin position="368"/>
        <end position="387"/>
    </location>
</feature>
<sequence>MPTDEREDGTRPPTGRATKFVVLGTALLLCVLVAVLQVTTPPSSHIASVLVAVPAVISFGFGPPMIIGSAVVAAGIRWLLLPAEPQRIGSVIGTTVVICVIAALSCFVVRRGERESARLRKVVSVAETAQRAVLRPPPETLGHFRTAASYLAAAQYARIGGDLYAVADTEFGVRALIGDVRGKGLGAVSTASAVLGSFHEAAYEEETLGRLAGRLDTGLNRFLRDDEAFVTALLLQIAPDGRAEAYSCGHPPSLVLRDGTVRELPAGTGLPLGLRALASAPADADGPRSAVTPLRPGDTLLLYTDGIAETRDEAGAFYPLADRLTAYQRAHSPPLDPQHLLAWLQEDAQDYSCADTYDDAALLALAWPPDRPSRRAETRKKTPPGTA</sequence>
<dbReference type="Proteomes" id="UP001164963">
    <property type="component" value="Chromosome"/>
</dbReference>
<evidence type="ECO:0000256" key="1">
    <source>
        <dbReference type="ARBA" id="ARBA00022801"/>
    </source>
</evidence>
<proteinExistence type="predicted"/>
<keyword evidence="1" id="KW-0378">Hydrolase</keyword>
<evidence type="ECO:0000259" key="4">
    <source>
        <dbReference type="SMART" id="SM00331"/>
    </source>
</evidence>
<protein>
    <submittedName>
        <fullName evidence="5">Serine/threonine-protein phosphatase</fullName>
    </submittedName>
</protein>
<feature type="compositionally biased region" description="Basic and acidic residues" evidence="2">
    <location>
        <begin position="371"/>
        <end position="380"/>
    </location>
</feature>
<dbReference type="SMART" id="SM00331">
    <property type="entry name" value="PP2C_SIG"/>
    <property type="match status" value="1"/>
</dbReference>